<sequence length="427" mass="49052">MAAQRSLFLALNRLSLSKLTLSSTNHATSAGQLFSDLCWSRQMEQILRDCFRFSPPQSMSSQTEGYIERRVLRLHSPNKSASSILQNWVDEGHNFMISDLRHISKLINFQRYRHALEIYENVSFWMSTADCATRLDLIVKVHGMSKAEESFTDLPNSTLKKAACFPFLHCYVNQRNTEEAEAFMLRLNELSPAQNKIPLTFLSYDLWMRSYGMVQNAIITLQAAEEKLSTCNRFGHLFLITLYASLNNKEGVLRLWEANKAVDSNITCANYMTILGCMVKLGNLGEAEKIFMEWDSTYAGNGLMDKVESLHLHTLETGGSSNYKTWEILIEGRLKWQNMEKATDAMTNGFPMLKHCRWRPSDNTVINMAAYFEKQGVEDAYKYLKFLHHAGLTCLAVYKSLLRMYHCAQRPALDILEMMKRDKIEFG</sequence>
<feature type="chain" id="PRO_5042959228" description="Pentatricopeptide repeat-containing protein" evidence="2">
    <location>
        <begin position="23"/>
        <end position="427"/>
    </location>
</feature>
<dbReference type="PANTHER" id="PTHR45717:SF13">
    <property type="entry name" value="OS02G0796400 PROTEIN"/>
    <property type="match status" value="1"/>
</dbReference>
<evidence type="ECO:0000256" key="1">
    <source>
        <dbReference type="ARBA" id="ARBA00007626"/>
    </source>
</evidence>
<evidence type="ECO:0000256" key="2">
    <source>
        <dbReference type="SAM" id="SignalP"/>
    </source>
</evidence>
<dbReference type="GO" id="GO:0005739">
    <property type="term" value="C:mitochondrion"/>
    <property type="evidence" value="ECO:0007669"/>
    <property type="project" value="TreeGrafter"/>
</dbReference>
<dbReference type="EMBL" id="JBAMMX010000006">
    <property type="protein sequence ID" value="KAK6938104.1"/>
    <property type="molecule type" value="Genomic_DNA"/>
</dbReference>
<organism evidence="3 4">
    <name type="scientific">Dillenia turbinata</name>
    <dbReference type="NCBI Taxonomy" id="194707"/>
    <lineage>
        <taxon>Eukaryota</taxon>
        <taxon>Viridiplantae</taxon>
        <taxon>Streptophyta</taxon>
        <taxon>Embryophyta</taxon>
        <taxon>Tracheophyta</taxon>
        <taxon>Spermatophyta</taxon>
        <taxon>Magnoliopsida</taxon>
        <taxon>eudicotyledons</taxon>
        <taxon>Gunneridae</taxon>
        <taxon>Pentapetalae</taxon>
        <taxon>Dilleniales</taxon>
        <taxon>Dilleniaceae</taxon>
        <taxon>Dillenia</taxon>
    </lineage>
</organism>
<gene>
    <name evidence="3" type="ORF">RJ641_031612</name>
</gene>
<name>A0AAN8VUN3_9MAGN</name>
<accession>A0AAN8VUN3</accession>
<keyword evidence="4" id="KW-1185">Reference proteome</keyword>
<protein>
    <recommendedName>
        <fullName evidence="5">Pentatricopeptide repeat-containing protein</fullName>
    </recommendedName>
</protein>
<dbReference type="PANTHER" id="PTHR45717">
    <property type="entry name" value="OS12G0527900 PROTEIN"/>
    <property type="match status" value="1"/>
</dbReference>
<feature type="signal peptide" evidence="2">
    <location>
        <begin position="1"/>
        <end position="22"/>
    </location>
</feature>
<evidence type="ECO:0000313" key="4">
    <source>
        <dbReference type="Proteomes" id="UP001370490"/>
    </source>
</evidence>
<comment type="caution">
    <text evidence="3">The sequence shown here is derived from an EMBL/GenBank/DDBJ whole genome shotgun (WGS) entry which is preliminary data.</text>
</comment>
<evidence type="ECO:0000313" key="3">
    <source>
        <dbReference type="EMBL" id="KAK6938104.1"/>
    </source>
</evidence>
<keyword evidence="2" id="KW-0732">Signal</keyword>
<dbReference type="AlphaFoldDB" id="A0AAN8VUN3"/>
<comment type="similarity">
    <text evidence="1">Belongs to the PPR family. P subfamily.</text>
</comment>
<evidence type="ECO:0008006" key="5">
    <source>
        <dbReference type="Google" id="ProtNLM"/>
    </source>
</evidence>
<dbReference type="Proteomes" id="UP001370490">
    <property type="component" value="Unassembled WGS sequence"/>
</dbReference>
<proteinExistence type="inferred from homology"/>
<reference evidence="3 4" key="1">
    <citation type="submission" date="2023-12" db="EMBL/GenBank/DDBJ databases">
        <title>A high-quality genome assembly for Dillenia turbinata (Dilleniales).</title>
        <authorList>
            <person name="Chanderbali A."/>
        </authorList>
    </citation>
    <scope>NUCLEOTIDE SEQUENCE [LARGE SCALE GENOMIC DNA]</scope>
    <source>
        <strain evidence="3">LSX21</strain>
        <tissue evidence="3">Leaf</tissue>
    </source>
</reference>